<dbReference type="PROSITE" id="PS50850">
    <property type="entry name" value="MFS"/>
    <property type="match status" value="1"/>
</dbReference>
<evidence type="ECO:0000313" key="10">
    <source>
        <dbReference type="EMBL" id="QOZ64700.1"/>
    </source>
</evidence>
<feature type="transmembrane region" description="Helical" evidence="7">
    <location>
        <begin position="254"/>
        <end position="276"/>
    </location>
</feature>
<feature type="transmembrane region" description="Helical" evidence="7">
    <location>
        <begin position="411"/>
        <end position="432"/>
    </location>
</feature>
<dbReference type="PANTHER" id="PTHR43045">
    <property type="entry name" value="SHIKIMATE TRANSPORTER"/>
    <property type="match status" value="1"/>
</dbReference>
<dbReference type="InterPro" id="IPR020846">
    <property type="entry name" value="MFS_dom"/>
</dbReference>
<keyword evidence="6 7" id="KW-0472">Membrane</keyword>
<proteinExistence type="predicted"/>
<name>A0A410VIJ5_9BRAD</name>
<dbReference type="Proteomes" id="UP000625079">
    <property type="component" value="Unassembled WGS sequence"/>
</dbReference>
<feature type="transmembrane region" description="Helical" evidence="7">
    <location>
        <begin position="320"/>
        <end position="339"/>
    </location>
</feature>
<evidence type="ECO:0000256" key="2">
    <source>
        <dbReference type="ARBA" id="ARBA00022448"/>
    </source>
</evidence>
<dbReference type="AlphaFoldDB" id="A0A410VIJ5"/>
<dbReference type="RefSeq" id="WP_128930092.1">
    <property type="nucleotide sequence ID" value="NZ_BMHC01000007.1"/>
</dbReference>
<feature type="transmembrane region" description="Helical" evidence="7">
    <location>
        <begin position="167"/>
        <end position="188"/>
    </location>
</feature>
<comment type="subcellular location">
    <subcellularLocation>
        <location evidence="1">Cell membrane</location>
        <topology evidence="1">Multi-pass membrane protein</topology>
    </subcellularLocation>
</comment>
<organism evidence="9 12">
    <name type="scientific">Bradyrhizobium guangdongense</name>
    <dbReference type="NCBI Taxonomy" id="1325090"/>
    <lineage>
        <taxon>Bacteria</taxon>
        <taxon>Pseudomonadati</taxon>
        <taxon>Pseudomonadota</taxon>
        <taxon>Alphaproteobacteria</taxon>
        <taxon>Hyphomicrobiales</taxon>
        <taxon>Nitrobacteraceae</taxon>
        <taxon>Bradyrhizobium</taxon>
    </lineage>
</organism>
<feature type="domain" description="Major facilitator superfamily (MFS) profile" evidence="8">
    <location>
        <begin position="27"/>
        <end position="436"/>
    </location>
</feature>
<dbReference type="GO" id="GO:0005886">
    <property type="term" value="C:plasma membrane"/>
    <property type="evidence" value="ECO:0007669"/>
    <property type="project" value="UniProtKB-SubCell"/>
</dbReference>
<protein>
    <submittedName>
        <fullName evidence="9">MFS transporter</fullName>
    </submittedName>
</protein>
<dbReference type="SUPFAM" id="SSF103473">
    <property type="entry name" value="MFS general substrate transporter"/>
    <property type="match status" value="1"/>
</dbReference>
<evidence type="ECO:0000256" key="7">
    <source>
        <dbReference type="SAM" id="Phobius"/>
    </source>
</evidence>
<feature type="transmembrane region" description="Helical" evidence="7">
    <location>
        <begin position="345"/>
        <end position="363"/>
    </location>
</feature>
<dbReference type="PROSITE" id="PS00216">
    <property type="entry name" value="SUGAR_TRANSPORT_1"/>
    <property type="match status" value="1"/>
</dbReference>
<dbReference type="InterPro" id="IPR011701">
    <property type="entry name" value="MFS"/>
</dbReference>
<evidence type="ECO:0000256" key="1">
    <source>
        <dbReference type="ARBA" id="ARBA00004651"/>
    </source>
</evidence>
<dbReference type="Pfam" id="PF07690">
    <property type="entry name" value="MFS_1"/>
    <property type="match status" value="1"/>
</dbReference>
<feature type="transmembrane region" description="Helical" evidence="7">
    <location>
        <begin position="100"/>
        <end position="118"/>
    </location>
</feature>
<dbReference type="Gene3D" id="1.20.1250.20">
    <property type="entry name" value="MFS general substrate transporter like domains"/>
    <property type="match status" value="1"/>
</dbReference>
<dbReference type="EMBL" id="CP030058">
    <property type="protein sequence ID" value="QOZ64700.1"/>
    <property type="molecule type" value="Genomic_DNA"/>
</dbReference>
<evidence type="ECO:0000256" key="5">
    <source>
        <dbReference type="ARBA" id="ARBA00022989"/>
    </source>
</evidence>
<dbReference type="PANTHER" id="PTHR43045:SF1">
    <property type="entry name" value="SHIKIMATE TRANSPORTER"/>
    <property type="match status" value="1"/>
</dbReference>
<dbReference type="GO" id="GO:0022857">
    <property type="term" value="F:transmembrane transporter activity"/>
    <property type="evidence" value="ECO:0007669"/>
    <property type="project" value="InterPro"/>
</dbReference>
<dbReference type="InterPro" id="IPR005829">
    <property type="entry name" value="Sugar_transporter_CS"/>
</dbReference>
<dbReference type="OrthoDB" id="9783227at2"/>
<evidence type="ECO:0000256" key="6">
    <source>
        <dbReference type="ARBA" id="ARBA00023136"/>
    </source>
</evidence>
<reference evidence="9" key="3">
    <citation type="submission" date="2022-12" db="EMBL/GenBank/DDBJ databases">
        <authorList>
            <person name="Sun Q."/>
            <person name="Zhou Y."/>
        </authorList>
    </citation>
    <scope>NUCLEOTIDE SEQUENCE</scope>
    <source>
        <strain evidence="9">CGMCC 1.15034</strain>
    </source>
</reference>
<keyword evidence="5 7" id="KW-1133">Transmembrane helix</keyword>
<evidence type="ECO:0000313" key="11">
    <source>
        <dbReference type="Proteomes" id="UP000593880"/>
    </source>
</evidence>
<keyword evidence="2" id="KW-0813">Transport</keyword>
<accession>A0A410VIJ5</accession>
<reference evidence="9" key="1">
    <citation type="journal article" date="2014" name="Int. J. Syst. Evol. Microbiol.">
        <title>Complete genome sequence of Corynebacterium casei LMG S-19264T (=DSM 44701T), isolated from a smear-ripened cheese.</title>
        <authorList>
            <consortium name="US DOE Joint Genome Institute (JGI-PGF)"/>
            <person name="Walter F."/>
            <person name="Albersmeier A."/>
            <person name="Kalinowski J."/>
            <person name="Ruckert C."/>
        </authorList>
    </citation>
    <scope>NUCLEOTIDE SEQUENCE</scope>
    <source>
        <strain evidence="9">CGMCC 1.15034</strain>
    </source>
</reference>
<dbReference type="CDD" id="cd17369">
    <property type="entry name" value="MFS_ShiA_like"/>
    <property type="match status" value="1"/>
</dbReference>
<gene>
    <name evidence="9" type="ORF">GCM10010987_36880</name>
    <name evidence="10" type="ORF">XH86_39380</name>
</gene>
<sequence length="441" mass="46714">MTTSAETTLTPQLDTVGPSTAGKMTRLALASMVGTSLEWYEFVIYNSMAALIFNKLFFPSFDPIVGTILAFSTYAVGYISRPIGGIIFGRLGDKVGRRAVLVYTLALMGISTLAMGLLPTYGSIGIAAPLLLVSLRTIQGIALGGEWAGAILLSVEHGKPQNRGLNASWTQVGPSAGTLLAAGAIAVTTTLLNEADFLSWGWRLPFLASTVLVFFGFWIRWSVEETPHFHQLQAGHATTKAPVAEVLRDHWRNLLVAGSVRIGSDVVYGLLAVFTLTYVTQKLGLSRTLALTAVLIGAGVHAISVPLLAALSDRIGRRTVYGLGALASIIGSFLLFGLFDTKSPAIIIAAVSVGMVFQAAMFGPQGAFVTEQFPTRVRYTGSSLAYTFAGVLGGGFAPLIFATLLREYPDTYAIPAYVTGALVITLIALLAATEKAGREID</sequence>
<evidence type="ECO:0000256" key="3">
    <source>
        <dbReference type="ARBA" id="ARBA00022475"/>
    </source>
</evidence>
<feature type="transmembrane region" description="Helical" evidence="7">
    <location>
        <begin position="200"/>
        <end position="219"/>
    </location>
</feature>
<feature type="transmembrane region" description="Helical" evidence="7">
    <location>
        <begin position="384"/>
        <end position="405"/>
    </location>
</feature>
<evidence type="ECO:0000313" key="9">
    <source>
        <dbReference type="EMBL" id="GGI25935.1"/>
    </source>
</evidence>
<dbReference type="EMBL" id="BMHC01000007">
    <property type="protein sequence ID" value="GGI25935.1"/>
    <property type="molecule type" value="Genomic_DNA"/>
</dbReference>
<evidence type="ECO:0000256" key="4">
    <source>
        <dbReference type="ARBA" id="ARBA00022692"/>
    </source>
</evidence>
<geneLocation type="plasmid" evidence="10 11">
    <name>unnamed</name>
</geneLocation>
<evidence type="ECO:0000313" key="12">
    <source>
        <dbReference type="Proteomes" id="UP000625079"/>
    </source>
</evidence>
<dbReference type="InterPro" id="IPR036259">
    <property type="entry name" value="MFS_trans_sf"/>
</dbReference>
<reference evidence="10 11" key="2">
    <citation type="submission" date="2018-06" db="EMBL/GenBank/DDBJ databases">
        <title>Comparative genomics of rhizobia nodulating Arachis hypogaea in China.</title>
        <authorList>
            <person name="Li Y."/>
        </authorList>
    </citation>
    <scope>NUCLEOTIDE SEQUENCE [LARGE SCALE GENOMIC DNA]</scope>
    <source>
        <strain evidence="10 11">CCBAU 51658</strain>
        <plasmid evidence="10 11">unnamed</plasmid>
    </source>
</reference>
<feature type="transmembrane region" description="Helical" evidence="7">
    <location>
        <begin position="288"/>
        <end position="308"/>
    </location>
</feature>
<keyword evidence="11" id="KW-1185">Reference proteome</keyword>
<keyword evidence="10" id="KW-0614">Plasmid</keyword>
<feature type="transmembrane region" description="Helical" evidence="7">
    <location>
        <begin position="64"/>
        <end position="88"/>
    </location>
</feature>
<dbReference type="PROSITE" id="PS00217">
    <property type="entry name" value="SUGAR_TRANSPORT_2"/>
    <property type="match status" value="1"/>
</dbReference>
<keyword evidence="4 7" id="KW-0812">Transmembrane</keyword>
<keyword evidence="3" id="KW-1003">Cell membrane</keyword>
<dbReference type="Proteomes" id="UP000593880">
    <property type="component" value="Plasmid unnamed"/>
</dbReference>
<evidence type="ECO:0000259" key="8">
    <source>
        <dbReference type="PROSITE" id="PS50850"/>
    </source>
</evidence>